<evidence type="ECO:0000313" key="3">
    <source>
        <dbReference type="Proteomes" id="UP000326903"/>
    </source>
</evidence>
<name>A0A5J5IE53_9BACT</name>
<accession>A0A5J5IE53</accession>
<keyword evidence="3" id="KW-1185">Reference proteome</keyword>
<organism evidence="2 3">
    <name type="scientific">Ginsengibacter hankyongi</name>
    <dbReference type="NCBI Taxonomy" id="2607284"/>
    <lineage>
        <taxon>Bacteria</taxon>
        <taxon>Pseudomonadati</taxon>
        <taxon>Bacteroidota</taxon>
        <taxon>Chitinophagia</taxon>
        <taxon>Chitinophagales</taxon>
        <taxon>Chitinophagaceae</taxon>
        <taxon>Ginsengibacter</taxon>
    </lineage>
</organism>
<comment type="caution">
    <text evidence="2">The sequence shown here is derived from an EMBL/GenBank/DDBJ whole genome shotgun (WGS) entry which is preliminary data.</text>
</comment>
<dbReference type="Proteomes" id="UP000326903">
    <property type="component" value="Unassembled WGS sequence"/>
</dbReference>
<reference evidence="2 3" key="1">
    <citation type="submission" date="2019-09" db="EMBL/GenBank/DDBJ databases">
        <title>Draft genome sequence of Ginsengibacter sp. BR5-29.</title>
        <authorList>
            <person name="Im W.-T."/>
        </authorList>
    </citation>
    <scope>NUCLEOTIDE SEQUENCE [LARGE SCALE GENOMIC DNA]</scope>
    <source>
        <strain evidence="2 3">BR5-29</strain>
    </source>
</reference>
<proteinExistence type="predicted"/>
<sequence>MKQLSILLSVFFILCISNNVRAQGCVAIRSTGGICTMDHGSETDTLSKWEFNANNRYFKSFRHFVGTKEQKQRVALGTEVINHAYTLDLTPTYHLNKWWSFSIDVPVIANSRSSLYEHDGKHRFTTHAFGLGDVRLTAYRWVLDPAKMPKGNIQFGLGIKLPTGDYKYQDIFHKNDSTLVLGPVDQSIQLGDGGTGFSTELNAYYNFSKSFSVYSNLYYLVSPREQNGTLTSRGGTPSAASIKNGSFVMSVPDQYMIRAGANFTAKDFIFSLGFRDECLPVHDLIGGSKGFRRPGYILSAEPGVTYTFKKISVYAFVPVAFERNRTQSVADKIQTQLTGTYTQGDAAFADYTINVGFTTRF</sequence>
<protein>
    <recommendedName>
        <fullName evidence="4">Transporter</fullName>
    </recommendedName>
</protein>
<dbReference type="AlphaFoldDB" id="A0A5J5IE53"/>
<feature type="signal peptide" evidence="1">
    <location>
        <begin position="1"/>
        <end position="22"/>
    </location>
</feature>
<evidence type="ECO:0000313" key="2">
    <source>
        <dbReference type="EMBL" id="KAA9038182.1"/>
    </source>
</evidence>
<dbReference type="EMBL" id="VYQF01000004">
    <property type="protein sequence ID" value="KAA9038182.1"/>
    <property type="molecule type" value="Genomic_DNA"/>
</dbReference>
<feature type="chain" id="PRO_5023900492" description="Transporter" evidence="1">
    <location>
        <begin position="23"/>
        <end position="361"/>
    </location>
</feature>
<dbReference type="RefSeq" id="WP_150415742.1">
    <property type="nucleotide sequence ID" value="NZ_VYQF01000004.1"/>
</dbReference>
<evidence type="ECO:0000256" key="1">
    <source>
        <dbReference type="SAM" id="SignalP"/>
    </source>
</evidence>
<keyword evidence="1" id="KW-0732">Signal</keyword>
<gene>
    <name evidence="2" type="ORF">FW778_15650</name>
</gene>
<evidence type="ECO:0008006" key="4">
    <source>
        <dbReference type="Google" id="ProtNLM"/>
    </source>
</evidence>